<gene>
    <name evidence="2" type="ORF">H9816_03720</name>
</gene>
<evidence type="ECO:0000313" key="3">
    <source>
        <dbReference type="Proteomes" id="UP000824014"/>
    </source>
</evidence>
<evidence type="ECO:0000313" key="2">
    <source>
        <dbReference type="EMBL" id="HIZ15005.1"/>
    </source>
</evidence>
<evidence type="ECO:0000259" key="1">
    <source>
        <dbReference type="Pfam" id="PF00535"/>
    </source>
</evidence>
<proteinExistence type="predicted"/>
<dbReference type="Gene3D" id="3.90.550.10">
    <property type="entry name" value="Spore Coat Polysaccharide Biosynthesis Protein SpsA, Chain A"/>
    <property type="match status" value="1"/>
</dbReference>
<dbReference type="PANTHER" id="PTHR22916">
    <property type="entry name" value="GLYCOSYLTRANSFERASE"/>
    <property type="match status" value="1"/>
</dbReference>
<sequence length="317" mass="36673">MDTTSPLVSIVIPAYNIEAYLPRCLDSLLAQTFEDFEAIVVNDCSPDGLSAIAHRYALRDTRVRVIDKPVNQGTMAARRTGVEAARGTFLVFCDGDDTMPPKAIEQMLQLMDGETDMLLCGVRILWPNGHISYRPRLKAPLEPGLDAMYGAFVRQRITWYLCAGMFRRSLFDDRLQVFVGQSINEDYMILLQLLQRSCRVRFGNIYVYDYIRTEDSATYGRQTLKKLDMELKANQWCYDFLCSRSIRIDDATWQYIRRVYKCIRRGFTRQQVLGSGLVDQTIFNVPNMMRYAGLSYVLKYYFWTIVRGMQPPSRRPS</sequence>
<dbReference type="InterPro" id="IPR029044">
    <property type="entry name" value="Nucleotide-diphossugar_trans"/>
</dbReference>
<dbReference type="SUPFAM" id="SSF53448">
    <property type="entry name" value="Nucleotide-diphospho-sugar transferases"/>
    <property type="match status" value="1"/>
</dbReference>
<name>A0A9D2DDD2_9BACT</name>
<organism evidence="2 3">
    <name type="scientific">Candidatus Tidjanibacter faecipullorum</name>
    <dbReference type="NCBI Taxonomy" id="2838766"/>
    <lineage>
        <taxon>Bacteria</taxon>
        <taxon>Pseudomonadati</taxon>
        <taxon>Bacteroidota</taxon>
        <taxon>Bacteroidia</taxon>
        <taxon>Bacteroidales</taxon>
        <taxon>Rikenellaceae</taxon>
        <taxon>Tidjanibacter</taxon>
    </lineage>
</organism>
<feature type="domain" description="Glycosyltransferase 2-like" evidence="1">
    <location>
        <begin position="9"/>
        <end position="160"/>
    </location>
</feature>
<dbReference type="Pfam" id="PF00535">
    <property type="entry name" value="Glycos_transf_2"/>
    <property type="match status" value="1"/>
</dbReference>
<dbReference type="CDD" id="cd00761">
    <property type="entry name" value="Glyco_tranf_GTA_type"/>
    <property type="match status" value="1"/>
</dbReference>
<dbReference type="EMBL" id="DXCC01000010">
    <property type="protein sequence ID" value="HIZ15005.1"/>
    <property type="molecule type" value="Genomic_DNA"/>
</dbReference>
<reference evidence="2" key="2">
    <citation type="submission" date="2021-04" db="EMBL/GenBank/DDBJ databases">
        <authorList>
            <person name="Gilroy R."/>
        </authorList>
    </citation>
    <scope>NUCLEOTIDE SEQUENCE</scope>
    <source>
        <strain evidence="2">ChiHjej11B10-19426</strain>
    </source>
</reference>
<protein>
    <submittedName>
        <fullName evidence="2">Glycosyltransferase</fullName>
    </submittedName>
</protein>
<dbReference type="PANTHER" id="PTHR22916:SF3">
    <property type="entry name" value="UDP-GLCNAC:BETAGAL BETA-1,3-N-ACETYLGLUCOSAMINYLTRANSFERASE-LIKE PROTEIN 1"/>
    <property type="match status" value="1"/>
</dbReference>
<reference evidence="2" key="1">
    <citation type="journal article" date="2021" name="PeerJ">
        <title>Extensive microbial diversity within the chicken gut microbiome revealed by metagenomics and culture.</title>
        <authorList>
            <person name="Gilroy R."/>
            <person name="Ravi A."/>
            <person name="Getino M."/>
            <person name="Pursley I."/>
            <person name="Horton D.L."/>
            <person name="Alikhan N.F."/>
            <person name="Baker D."/>
            <person name="Gharbi K."/>
            <person name="Hall N."/>
            <person name="Watson M."/>
            <person name="Adriaenssens E.M."/>
            <person name="Foster-Nyarko E."/>
            <person name="Jarju S."/>
            <person name="Secka A."/>
            <person name="Antonio M."/>
            <person name="Oren A."/>
            <person name="Chaudhuri R.R."/>
            <person name="La Ragione R."/>
            <person name="Hildebrand F."/>
            <person name="Pallen M.J."/>
        </authorList>
    </citation>
    <scope>NUCLEOTIDE SEQUENCE</scope>
    <source>
        <strain evidence="2">ChiHjej11B10-19426</strain>
    </source>
</reference>
<dbReference type="AlphaFoldDB" id="A0A9D2DDD2"/>
<comment type="caution">
    <text evidence="2">The sequence shown here is derived from an EMBL/GenBank/DDBJ whole genome shotgun (WGS) entry which is preliminary data.</text>
</comment>
<dbReference type="GO" id="GO:0016758">
    <property type="term" value="F:hexosyltransferase activity"/>
    <property type="evidence" value="ECO:0007669"/>
    <property type="project" value="UniProtKB-ARBA"/>
</dbReference>
<dbReference type="Proteomes" id="UP000824014">
    <property type="component" value="Unassembled WGS sequence"/>
</dbReference>
<accession>A0A9D2DDD2</accession>
<dbReference type="InterPro" id="IPR001173">
    <property type="entry name" value="Glyco_trans_2-like"/>
</dbReference>